<dbReference type="EMBL" id="JBBPDW010000037">
    <property type="protein sequence ID" value="KAK7536511.1"/>
    <property type="molecule type" value="Genomic_DNA"/>
</dbReference>
<feature type="region of interest" description="Disordered" evidence="1">
    <location>
        <begin position="1"/>
        <end position="104"/>
    </location>
</feature>
<proteinExistence type="predicted"/>
<sequence>MCCCAAKPKPPELGPYNATPNKIPRSSPDATAERYTRMTAGRRAKSRYGHMPCSRPGRLATFGKSSPSGSSPAPRTRAGPSESTHLTNDGLPTRSSHVDAPPLSLSPQSLHAIYEPSIRAVAYRRCRRMETTITFKLGGKRNSVYVRGRDIHGTWGGTSAAWSRPETASMYVLDVKTLAQGKRALVDDVLWSQGSMAPAKRGVARRGVDAM</sequence>
<evidence type="ECO:0000313" key="2">
    <source>
        <dbReference type="EMBL" id="KAK7536511.1"/>
    </source>
</evidence>
<organism evidence="2 3">
    <name type="scientific">Phyllosticta citricarpa</name>
    <dbReference type="NCBI Taxonomy" id="55181"/>
    <lineage>
        <taxon>Eukaryota</taxon>
        <taxon>Fungi</taxon>
        <taxon>Dikarya</taxon>
        <taxon>Ascomycota</taxon>
        <taxon>Pezizomycotina</taxon>
        <taxon>Dothideomycetes</taxon>
        <taxon>Dothideomycetes incertae sedis</taxon>
        <taxon>Botryosphaeriales</taxon>
        <taxon>Phyllostictaceae</taxon>
        <taxon>Phyllosticta</taxon>
    </lineage>
</organism>
<keyword evidence="3" id="KW-1185">Reference proteome</keyword>
<evidence type="ECO:0000313" key="3">
    <source>
        <dbReference type="Proteomes" id="UP001365128"/>
    </source>
</evidence>
<feature type="compositionally biased region" description="Low complexity" evidence="1">
    <location>
        <begin position="65"/>
        <end position="74"/>
    </location>
</feature>
<accession>A0ABR1LMV0</accession>
<evidence type="ECO:0000256" key="1">
    <source>
        <dbReference type="SAM" id="MobiDB-lite"/>
    </source>
</evidence>
<dbReference type="Proteomes" id="UP001365128">
    <property type="component" value="Unassembled WGS sequence"/>
</dbReference>
<protein>
    <submittedName>
        <fullName evidence="2">Uncharacterized protein</fullName>
    </submittedName>
</protein>
<name>A0ABR1LMV0_9PEZI</name>
<gene>
    <name evidence="2" type="ORF">IWX46DRAFT_269475</name>
</gene>
<reference evidence="2 3" key="1">
    <citation type="submission" date="2024-04" db="EMBL/GenBank/DDBJ databases">
        <title>Phyllosticta paracitricarpa is synonymous to the EU quarantine fungus P. citricarpa based on phylogenomic analyses.</title>
        <authorList>
            <consortium name="Lawrence Berkeley National Laboratory"/>
            <person name="Van Ingen-Buijs V.A."/>
            <person name="Van Westerhoven A.C."/>
            <person name="Haridas S."/>
            <person name="Skiadas P."/>
            <person name="Martin F."/>
            <person name="Groenewald J.Z."/>
            <person name="Crous P.W."/>
            <person name="Seidl M.F."/>
        </authorList>
    </citation>
    <scope>NUCLEOTIDE SEQUENCE [LARGE SCALE GENOMIC DNA]</scope>
    <source>
        <strain evidence="2 3">CBS 122670</strain>
    </source>
</reference>
<comment type="caution">
    <text evidence="2">The sequence shown here is derived from an EMBL/GenBank/DDBJ whole genome shotgun (WGS) entry which is preliminary data.</text>
</comment>